<organism evidence="2">
    <name type="scientific">Melampsora larici-populina (strain 98AG31 / pathotype 3-4-7)</name>
    <name type="common">Poplar leaf rust fungus</name>
    <dbReference type="NCBI Taxonomy" id="747676"/>
    <lineage>
        <taxon>Eukaryota</taxon>
        <taxon>Fungi</taxon>
        <taxon>Dikarya</taxon>
        <taxon>Basidiomycota</taxon>
        <taxon>Pucciniomycotina</taxon>
        <taxon>Pucciniomycetes</taxon>
        <taxon>Pucciniales</taxon>
        <taxon>Melampsoraceae</taxon>
        <taxon>Melampsora</taxon>
    </lineage>
</organism>
<dbReference type="AlphaFoldDB" id="F4RTN4"/>
<dbReference type="KEGG" id="mlr:MELLADRAFT_56726"/>
<dbReference type="VEuPathDB" id="FungiDB:MELLADRAFT_56726"/>
<gene>
    <name evidence="1" type="ORF">MELLADRAFT_56726</name>
</gene>
<dbReference type="InParanoid" id="F4RTN4"/>
<dbReference type="HOGENOM" id="CLU_3069211_0_0_1"/>
<reference evidence="2" key="1">
    <citation type="journal article" date="2011" name="Proc. Natl. Acad. Sci. U.S.A.">
        <title>Obligate biotrophy features unraveled by the genomic analysis of rust fungi.</title>
        <authorList>
            <person name="Duplessis S."/>
            <person name="Cuomo C.A."/>
            <person name="Lin Y.-C."/>
            <person name="Aerts A."/>
            <person name="Tisserant E."/>
            <person name="Veneault-Fourrey C."/>
            <person name="Joly D.L."/>
            <person name="Hacquard S."/>
            <person name="Amselem J."/>
            <person name="Cantarel B.L."/>
            <person name="Chiu R."/>
            <person name="Coutinho P.M."/>
            <person name="Feau N."/>
            <person name="Field M."/>
            <person name="Frey P."/>
            <person name="Gelhaye E."/>
            <person name="Goldberg J."/>
            <person name="Grabherr M.G."/>
            <person name="Kodira C.D."/>
            <person name="Kohler A."/>
            <person name="Kuees U."/>
            <person name="Lindquist E.A."/>
            <person name="Lucas S.M."/>
            <person name="Mago R."/>
            <person name="Mauceli E."/>
            <person name="Morin E."/>
            <person name="Murat C."/>
            <person name="Pangilinan J.L."/>
            <person name="Park R."/>
            <person name="Pearson M."/>
            <person name="Quesneville H."/>
            <person name="Rouhier N."/>
            <person name="Sakthikumar S."/>
            <person name="Salamov A.A."/>
            <person name="Schmutz J."/>
            <person name="Selles B."/>
            <person name="Shapiro H."/>
            <person name="Tanguay P."/>
            <person name="Tuskan G.A."/>
            <person name="Henrissat B."/>
            <person name="Van de Peer Y."/>
            <person name="Rouze P."/>
            <person name="Ellis J.G."/>
            <person name="Dodds P.N."/>
            <person name="Schein J.E."/>
            <person name="Zhong S."/>
            <person name="Hamelin R.C."/>
            <person name="Grigoriev I.V."/>
            <person name="Szabo L.J."/>
            <person name="Martin F."/>
        </authorList>
    </citation>
    <scope>NUCLEOTIDE SEQUENCE [LARGE SCALE GENOMIC DNA]</scope>
    <source>
        <strain evidence="2">98AG31 / pathotype 3-4-7</strain>
    </source>
</reference>
<protein>
    <submittedName>
        <fullName evidence="1">Uncharacterized protein</fullName>
    </submittedName>
</protein>
<evidence type="ECO:0000313" key="2">
    <source>
        <dbReference type="Proteomes" id="UP000001072"/>
    </source>
</evidence>
<accession>F4RTN4</accession>
<proteinExistence type="predicted"/>
<dbReference type="Proteomes" id="UP000001072">
    <property type="component" value="Unassembled WGS sequence"/>
</dbReference>
<dbReference type="EMBL" id="GL883119">
    <property type="protein sequence ID" value="EGG04309.1"/>
    <property type="molecule type" value="Genomic_DNA"/>
</dbReference>
<evidence type="ECO:0000313" key="1">
    <source>
        <dbReference type="EMBL" id="EGG04309.1"/>
    </source>
</evidence>
<dbReference type="RefSeq" id="XP_007412438.1">
    <property type="nucleotide sequence ID" value="XM_007412376.1"/>
</dbReference>
<keyword evidence="2" id="KW-1185">Reference proteome</keyword>
<name>F4RTN4_MELLP</name>
<dbReference type="GeneID" id="18929060"/>
<sequence length="53" mass="6258">MTRKWKTMKQIPRPDTGYIFNLHYTVFLPTLQTPTAYLESKEAASNFLLAYNF</sequence>